<dbReference type="Pfam" id="PF08668">
    <property type="entry name" value="HDOD"/>
    <property type="match status" value="1"/>
</dbReference>
<evidence type="ECO:0000313" key="2">
    <source>
        <dbReference type="EMBL" id="QKI90197.1"/>
    </source>
</evidence>
<dbReference type="KEGG" id="txa:HQN79_11730"/>
<organism evidence="2 3">
    <name type="scientific">Thiomicrorhabdus xiamenensis</name>
    <dbReference type="NCBI Taxonomy" id="2739063"/>
    <lineage>
        <taxon>Bacteria</taxon>
        <taxon>Pseudomonadati</taxon>
        <taxon>Pseudomonadota</taxon>
        <taxon>Gammaproteobacteria</taxon>
        <taxon>Thiotrichales</taxon>
        <taxon>Piscirickettsiaceae</taxon>
        <taxon>Thiomicrorhabdus</taxon>
    </lineage>
</organism>
<dbReference type="PANTHER" id="PTHR33525">
    <property type="match status" value="1"/>
</dbReference>
<reference evidence="2 3" key="1">
    <citation type="submission" date="2020-05" db="EMBL/GenBank/DDBJ databases">
        <title>Thiomicrorhabdus sediminis sp.nov. and Thiomicrorhabdus xiamenensis sp.nov., novel sulfur-oxidizing bacteria isolated from coastal sediment.</title>
        <authorList>
            <person name="Liu X."/>
        </authorList>
    </citation>
    <scope>NUCLEOTIDE SEQUENCE [LARGE SCALE GENOMIC DNA]</scope>
    <source>
        <strain evidence="2 3">G2</strain>
    </source>
</reference>
<dbReference type="EMBL" id="CP054020">
    <property type="protein sequence ID" value="QKI90197.1"/>
    <property type="molecule type" value="Genomic_DNA"/>
</dbReference>
<dbReference type="PANTHER" id="PTHR33525:SF4">
    <property type="entry name" value="CYCLIC DI-GMP PHOSPHODIESTERASE CDGJ"/>
    <property type="match status" value="1"/>
</dbReference>
<evidence type="ECO:0000259" key="1">
    <source>
        <dbReference type="PROSITE" id="PS51833"/>
    </source>
</evidence>
<accession>A0A7D4NST0</accession>
<proteinExistence type="predicted"/>
<dbReference type="RefSeq" id="WP_173286772.1">
    <property type="nucleotide sequence ID" value="NZ_CP054020.1"/>
</dbReference>
<dbReference type="Proteomes" id="UP000504724">
    <property type="component" value="Chromosome"/>
</dbReference>
<dbReference type="Gene3D" id="1.10.3210.10">
    <property type="entry name" value="Hypothetical protein af1432"/>
    <property type="match status" value="1"/>
</dbReference>
<evidence type="ECO:0000313" key="3">
    <source>
        <dbReference type="Proteomes" id="UP000504724"/>
    </source>
</evidence>
<dbReference type="InterPro" id="IPR052340">
    <property type="entry name" value="RNase_Y/CdgJ"/>
</dbReference>
<keyword evidence="3" id="KW-1185">Reference proteome</keyword>
<feature type="domain" description="HDOD" evidence="1">
    <location>
        <begin position="20"/>
        <end position="211"/>
    </location>
</feature>
<gene>
    <name evidence="2" type="ORF">HQN79_11730</name>
</gene>
<sequence length="285" mass="32478">MPTYGTQVQVARELIKQIDIPILPDELVQLQQLLQEHEMPSIKKLVELISRNPYLAAELISLANTSLFNSKMIPVRDLESALFRLGINNLRDYVTSIHIKKNFLENSISGLSYHSQIIAEITSLIALETNLLKPSEAYLLGLIHDIGAFAIHKMDESYGMTFHQSHKSFHAANDRDYKKYGTSHSALGYVIAHELHLPKIIANTILLHHEQHTQRIKEPALRRNVALLKMAHFLEMDLRIKNSKQGNSHRNSANEQEQIERCLAVLGLNQEHLKQLDSRLAQLNP</sequence>
<dbReference type="AlphaFoldDB" id="A0A7D4NST0"/>
<dbReference type="PROSITE" id="PS51833">
    <property type="entry name" value="HDOD"/>
    <property type="match status" value="1"/>
</dbReference>
<dbReference type="SUPFAM" id="SSF109604">
    <property type="entry name" value="HD-domain/PDEase-like"/>
    <property type="match status" value="1"/>
</dbReference>
<name>A0A7D4NST0_9GAMM</name>
<protein>
    <submittedName>
        <fullName evidence="2">HDOD domain-containing protein</fullName>
    </submittedName>
</protein>
<dbReference type="InterPro" id="IPR013976">
    <property type="entry name" value="HDOD"/>
</dbReference>